<dbReference type="OrthoDB" id="581239at2"/>
<feature type="domain" description="Carbohydrate-binding module family 96" evidence="6">
    <location>
        <begin position="293"/>
        <end position="460"/>
    </location>
</feature>
<dbReference type="HOGENOM" id="CLU_643562_0_0_6"/>
<dbReference type="Proteomes" id="UP000002363">
    <property type="component" value="Chromosome"/>
</dbReference>
<reference evidence="7 8" key="1">
    <citation type="journal article" date="2010" name="J. Bacteriol.">
        <title>Complete genome sequence of Enterobacter cloacae subsp. cloacae type strain ATCC 13047.</title>
        <authorList>
            <person name="Ren Y."/>
            <person name="Ren Y."/>
            <person name="Zhou Z."/>
            <person name="Guo X."/>
            <person name="Li Y."/>
            <person name="Feng L."/>
            <person name="Wang L."/>
        </authorList>
    </citation>
    <scope>NUCLEOTIDE SEQUENCE [LARGE SCALE GENOMIC DNA]</scope>
    <source>
        <strain evidence="8">ATCC 13047 / DSM 30054 / NBRC 13535 / NCTC 10005 / WDCM 00083 / NCDC 279-56</strain>
    </source>
</reference>
<evidence type="ECO:0000313" key="7">
    <source>
        <dbReference type="EMBL" id="ADF61897.1"/>
    </source>
</evidence>
<keyword evidence="8" id="KW-1185">Reference proteome</keyword>
<dbReference type="InterPro" id="IPR055372">
    <property type="entry name" value="CBM96"/>
</dbReference>
<gene>
    <name evidence="7" type="ordered locus">ECL_02354</name>
</gene>
<dbReference type="NCBIfam" id="NF033679">
    <property type="entry name" value="DNRLRE_dom"/>
    <property type="match status" value="1"/>
</dbReference>
<evidence type="ECO:0000259" key="6">
    <source>
        <dbReference type="Pfam" id="PF24517"/>
    </source>
</evidence>
<feature type="signal peptide" evidence="4">
    <location>
        <begin position="1"/>
        <end position="24"/>
    </location>
</feature>
<proteinExistence type="predicted"/>
<dbReference type="STRING" id="716541.ECL_02354"/>
<sequence length="468" mass="51922">MKRTVFTPALLTTALLIAMQAAHAGPQAHVVCSYSHTLGDDAIMMFGMPNQAMWHDFFGNTHTDAFSTRETLRQHEETTCDNKADGSAYWAPSQRLPDGTVVKPAYQKTYYQASKVDAYPLHPFPAGLSLLAGDHHGSTPNPHISFLCANGNGYSNKIGEVCGLRKANDAVQFNIGIQFPNCWDGVNLKPDHGLANAAYDVNGQCPSAFPVKIPTVNMNVAYVLHGITRLDTRQAQLSLDPVMQGAEREERWGSLYTAHADFMNGWTDDAARFMTERCMNRGMDCGSTVPYGYSMAKANVWLSSLEPNITQPSPQVLLVEDNWQNGGRTKNSETLSLVKFHIPPLPAGQDPSLFKYRIRIFGGKVENNGADQIFFYPASNDWDPATVKWSSRPACNYRSDAVLYLNHVREYRMVDVDKAVRKALAEGKTEISWYIGGDRQGNHYQFEPASSPDGLMLMLTGFKHTPEV</sequence>
<feature type="chain" id="PRO_5002606668" evidence="4">
    <location>
        <begin position="25"/>
        <end position="468"/>
    </location>
</feature>
<dbReference type="AlphaFoldDB" id="A0A0H3CL41"/>
<keyword evidence="3 4" id="KW-0732">Signal</keyword>
<dbReference type="PANTHER" id="PTHR43662:SF3">
    <property type="entry name" value="DOMAIN PROTEIN, PUTATIVE (AFU_ORTHOLOGUE AFUA_6G11970)-RELATED"/>
    <property type="match status" value="1"/>
</dbReference>
<dbReference type="KEGG" id="enc:ECL_02354"/>
<comment type="subcellular location">
    <subcellularLocation>
        <location evidence="1">Secreted</location>
    </subcellularLocation>
</comment>
<dbReference type="PATRIC" id="fig|716541.4.peg.2534"/>
<protein>
    <submittedName>
        <fullName evidence="7">Uncharacterized protein</fullName>
    </submittedName>
</protein>
<evidence type="ECO:0000313" key="8">
    <source>
        <dbReference type="Proteomes" id="UP000002363"/>
    </source>
</evidence>
<evidence type="ECO:0000256" key="4">
    <source>
        <dbReference type="SAM" id="SignalP"/>
    </source>
</evidence>
<evidence type="ECO:0000256" key="2">
    <source>
        <dbReference type="ARBA" id="ARBA00022525"/>
    </source>
</evidence>
<dbReference type="GO" id="GO:0005576">
    <property type="term" value="C:extracellular region"/>
    <property type="evidence" value="ECO:0007669"/>
    <property type="project" value="UniProtKB-SubCell"/>
</dbReference>
<dbReference type="InterPro" id="IPR018535">
    <property type="entry name" value="DUF1996"/>
</dbReference>
<dbReference type="eggNOG" id="ENOG502Z8WH">
    <property type="taxonomic scope" value="Bacteria"/>
</dbReference>
<name>A0A0H3CL41_ENTCC</name>
<dbReference type="PANTHER" id="PTHR43662">
    <property type="match status" value="1"/>
</dbReference>
<dbReference type="EnsemblBacteria" id="ADF61897">
    <property type="protein sequence ID" value="ADF61897"/>
    <property type="gene ID" value="ECL_02354"/>
</dbReference>
<keyword evidence="2" id="KW-0964">Secreted</keyword>
<dbReference type="RefSeq" id="WP_013096942.1">
    <property type="nucleotide sequence ID" value="NC_014121.1"/>
</dbReference>
<organism evidence="7 8">
    <name type="scientific">Enterobacter cloacae subsp. cloacae (strain ATCC 13047 / DSM 30054 / NBRC 13535 / NCTC 10005 / WDCM 00083 / NCDC 279-56)</name>
    <dbReference type="NCBI Taxonomy" id="716541"/>
    <lineage>
        <taxon>Bacteria</taxon>
        <taxon>Pseudomonadati</taxon>
        <taxon>Pseudomonadota</taxon>
        <taxon>Gammaproteobacteria</taxon>
        <taxon>Enterobacterales</taxon>
        <taxon>Enterobacteriaceae</taxon>
        <taxon>Enterobacter</taxon>
        <taxon>Enterobacter cloacae complex</taxon>
    </lineage>
</organism>
<feature type="domain" description="DUF1996" evidence="5">
    <location>
        <begin position="41"/>
        <end position="266"/>
    </location>
</feature>
<dbReference type="Pfam" id="PF24517">
    <property type="entry name" value="CBM96"/>
    <property type="match status" value="1"/>
</dbReference>
<evidence type="ECO:0000256" key="1">
    <source>
        <dbReference type="ARBA" id="ARBA00004613"/>
    </source>
</evidence>
<evidence type="ECO:0000259" key="5">
    <source>
        <dbReference type="Pfam" id="PF09362"/>
    </source>
</evidence>
<dbReference type="Pfam" id="PF09362">
    <property type="entry name" value="DUF1996"/>
    <property type="match status" value="1"/>
</dbReference>
<dbReference type="EMBL" id="CP001918">
    <property type="protein sequence ID" value="ADF61897.1"/>
    <property type="molecule type" value="Genomic_DNA"/>
</dbReference>
<accession>A0A0H3CL41</accession>
<evidence type="ECO:0000256" key="3">
    <source>
        <dbReference type="ARBA" id="ARBA00022729"/>
    </source>
</evidence>